<dbReference type="PANTHER" id="PTHR44167:SF24">
    <property type="entry name" value="SERINE_THREONINE-PROTEIN KINASE CHK2"/>
    <property type="match status" value="1"/>
</dbReference>
<name>A0A481YXT8_9VIRU</name>
<dbReference type="PROSITE" id="PS50011">
    <property type="entry name" value="PROTEIN_KINASE_DOM"/>
    <property type="match status" value="1"/>
</dbReference>
<dbReference type="Pfam" id="PF00069">
    <property type="entry name" value="Pkinase"/>
    <property type="match status" value="1"/>
</dbReference>
<accession>A0A481YXT8</accession>
<gene>
    <name evidence="3" type="ORF">LCMAC202_01460</name>
</gene>
<keyword evidence="3" id="KW-0418">Kinase</keyword>
<dbReference type="InterPro" id="IPR000719">
    <property type="entry name" value="Prot_kinase_dom"/>
</dbReference>
<evidence type="ECO:0000256" key="1">
    <source>
        <dbReference type="PROSITE-ProRule" id="PRU10141"/>
    </source>
</evidence>
<evidence type="ECO:0000313" key="3">
    <source>
        <dbReference type="EMBL" id="QBK87810.1"/>
    </source>
</evidence>
<reference evidence="3" key="1">
    <citation type="journal article" date="2019" name="MBio">
        <title>Virus Genomes from Deep Sea Sediments Expand the Ocean Megavirome and Support Independent Origins of Viral Gigantism.</title>
        <authorList>
            <person name="Backstrom D."/>
            <person name="Yutin N."/>
            <person name="Jorgensen S.L."/>
            <person name="Dharamshi J."/>
            <person name="Homa F."/>
            <person name="Zaremba-Niedwiedzka K."/>
            <person name="Spang A."/>
            <person name="Wolf Y.I."/>
            <person name="Koonin E.V."/>
            <person name="Ettema T.J."/>
        </authorList>
    </citation>
    <scope>NUCLEOTIDE SEQUENCE</scope>
</reference>
<dbReference type="SUPFAM" id="SSF56112">
    <property type="entry name" value="Protein kinase-like (PK-like)"/>
    <property type="match status" value="1"/>
</dbReference>
<proteinExistence type="predicted"/>
<organism evidence="3">
    <name type="scientific">Marseillevirus LCMAC202</name>
    <dbReference type="NCBI Taxonomy" id="2506606"/>
    <lineage>
        <taxon>Viruses</taxon>
        <taxon>Varidnaviria</taxon>
        <taxon>Bamfordvirae</taxon>
        <taxon>Nucleocytoviricota</taxon>
        <taxon>Megaviricetes</taxon>
        <taxon>Pimascovirales</taxon>
        <taxon>Pimascovirales incertae sedis</taxon>
        <taxon>Marseilleviridae</taxon>
    </lineage>
</organism>
<keyword evidence="1" id="KW-0547">Nucleotide-binding</keyword>
<evidence type="ECO:0000259" key="2">
    <source>
        <dbReference type="PROSITE" id="PS50011"/>
    </source>
</evidence>
<feature type="binding site" evidence="1">
    <location>
        <position position="96"/>
    </location>
    <ligand>
        <name>ATP</name>
        <dbReference type="ChEBI" id="CHEBI:30616"/>
    </ligand>
</feature>
<protein>
    <submittedName>
        <fullName evidence="3">Protein kinase</fullName>
    </submittedName>
</protein>
<dbReference type="EMBL" id="MK500370">
    <property type="protein sequence ID" value="QBK87810.1"/>
    <property type="molecule type" value="Genomic_DNA"/>
</dbReference>
<dbReference type="InterPro" id="IPR011009">
    <property type="entry name" value="Kinase-like_dom_sf"/>
</dbReference>
<dbReference type="SMART" id="SM00220">
    <property type="entry name" value="S_TKc"/>
    <property type="match status" value="1"/>
</dbReference>
<dbReference type="GO" id="GO:0005524">
    <property type="term" value="F:ATP binding"/>
    <property type="evidence" value="ECO:0007669"/>
    <property type="project" value="UniProtKB-UniRule"/>
</dbReference>
<sequence>MIQIIELLHEDLKSYSDKDIQLMVKYTNLKTTSVEDLRWLLAINLAGNIQSGMMPPMENNRICKSRFIYIKELGEGTFGEVYEVFDTELGNKLALKVSHFTLDEGIEQEIGVIRKLTAYKIPNVVQYFGDGYCSLLNNKRYYTMDIQDEQLHQFIKNKNHLTQKNLFTIFFELVYTLMKFRQVQFKHRDISELNVLYRVTTEPREYKLLSGQTVSFTTLIQPVISDFNTSIFEKVDPDDPNEVNDVRAILELVIKLIDITDWEDDKDYEKLEYIIHMFEDDDLSPEFAGQILEELAPLVV</sequence>
<dbReference type="Gene3D" id="1.10.510.10">
    <property type="entry name" value="Transferase(Phosphotransferase) domain 1"/>
    <property type="match status" value="1"/>
</dbReference>
<dbReference type="InterPro" id="IPR017441">
    <property type="entry name" value="Protein_kinase_ATP_BS"/>
</dbReference>
<dbReference type="GO" id="GO:0004672">
    <property type="term" value="F:protein kinase activity"/>
    <property type="evidence" value="ECO:0007669"/>
    <property type="project" value="InterPro"/>
</dbReference>
<feature type="domain" description="Protein kinase" evidence="2">
    <location>
        <begin position="67"/>
        <end position="300"/>
    </location>
</feature>
<dbReference type="PANTHER" id="PTHR44167">
    <property type="entry name" value="OVARIAN-SPECIFIC SERINE/THREONINE-PROTEIN KINASE LOK-RELATED"/>
    <property type="match status" value="1"/>
</dbReference>
<dbReference type="PROSITE" id="PS00107">
    <property type="entry name" value="PROTEIN_KINASE_ATP"/>
    <property type="match status" value="1"/>
</dbReference>
<keyword evidence="3" id="KW-0808">Transferase</keyword>
<keyword evidence="1" id="KW-0067">ATP-binding</keyword>